<name>A0A6B2L7E0_9EUKA</name>
<dbReference type="SUPFAM" id="SSF53633">
    <property type="entry name" value="Carbamate kinase-like"/>
    <property type="match status" value="1"/>
</dbReference>
<dbReference type="AlphaFoldDB" id="A0A6B2L7E0"/>
<dbReference type="PANTHER" id="PTHR43070:SF5">
    <property type="entry name" value="HOMOSERINE DEHYDROGENASE"/>
    <property type="match status" value="1"/>
</dbReference>
<protein>
    <recommendedName>
        <fullName evidence="3">Aspartate/glutamate/uridylate kinase domain-containing protein</fullName>
    </recommendedName>
</protein>
<dbReference type="Gene3D" id="3.40.1160.10">
    <property type="entry name" value="Acetylglutamate kinase-like"/>
    <property type="match status" value="1"/>
</dbReference>
<evidence type="ECO:0000256" key="2">
    <source>
        <dbReference type="SAM" id="MobiDB-lite"/>
    </source>
</evidence>
<dbReference type="InterPro" id="IPR036393">
    <property type="entry name" value="AceGlu_kinase-like_sf"/>
</dbReference>
<feature type="compositionally biased region" description="Low complexity" evidence="2">
    <location>
        <begin position="285"/>
        <end position="296"/>
    </location>
</feature>
<accession>A0A6B2L7E0</accession>
<evidence type="ECO:0000313" key="4">
    <source>
        <dbReference type="EMBL" id="NDV32943.1"/>
    </source>
</evidence>
<evidence type="ECO:0000256" key="1">
    <source>
        <dbReference type="ARBA" id="ARBA00022857"/>
    </source>
</evidence>
<sequence>MPDWQNSDEWITLITRISSTIKGKLGDSPSGFKETRRFAADLIYLCSVLSRMSSCSPEDQESIEQLVVGYGEIWSARLLTQTMRDDYGRSAAFLDAREVLVVCQDGLQITVDWETSKDRLKKWFFQCRWCDVLVVTGFIARNIDGMPTTLKRNGSDFSATIFSVLTKANSVTIWKDVNGMYTADPKKHADAQFIPYQTFEEAEEASRRGAFVIQADCIAPAKMFNIPIFLRNCFRLEHPGTRIGSPVAQAETEKPAQEPVKPEDTLMDSIAGISASSVESEVGFSTSSAEETSPSEVYPLCSDSDPMLDEPSVYEIIV</sequence>
<dbReference type="InterPro" id="IPR001048">
    <property type="entry name" value="Asp/Glu/Uridylate_kinase"/>
</dbReference>
<dbReference type="Gene3D" id="1.20.120.1320">
    <property type="entry name" value="Aspartokinase, catalytic domain"/>
    <property type="match status" value="1"/>
</dbReference>
<proteinExistence type="predicted"/>
<dbReference type="EMBL" id="GIBP01003974">
    <property type="protein sequence ID" value="NDV32943.1"/>
    <property type="molecule type" value="Transcribed_RNA"/>
</dbReference>
<dbReference type="InterPro" id="IPR011147">
    <property type="entry name" value="Bifunc_Aspkin/hSer_DH"/>
</dbReference>
<dbReference type="GO" id="GO:0009090">
    <property type="term" value="P:homoserine biosynthetic process"/>
    <property type="evidence" value="ECO:0007669"/>
    <property type="project" value="TreeGrafter"/>
</dbReference>
<dbReference type="GO" id="GO:0009067">
    <property type="term" value="P:aspartate family amino acid biosynthetic process"/>
    <property type="evidence" value="ECO:0007669"/>
    <property type="project" value="InterPro"/>
</dbReference>
<dbReference type="GO" id="GO:0004412">
    <property type="term" value="F:homoserine dehydrogenase activity"/>
    <property type="evidence" value="ECO:0007669"/>
    <property type="project" value="InterPro"/>
</dbReference>
<dbReference type="Pfam" id="PF00696">
    <property type="entry name" value="AA_kinase"/>
    <property type="match status" value="1"/>
</dbReference>
<evidence type="ECO:0000259" key="3">
    <source>
        <dbReference type="Pfam" id="PF00696"/>
    </source>
</evidence>
<keyword evidence="1" id="KW-0521">NADP</keyword>
<feature type="domain" description="Aspartate/glutamate/uridylate kinase" evidence="3">
    <location>
        <begin position="63"/>
        <end position="232"/>
    </location>
</feature>
<reference evidence="4" key="1">
    <citation type="journal article" date="2020" name="J. Eukaryot. Microbiol.">
        <title>De novo Sequencing, Assembly and Annotation of the Transcriptome for the Free-Living Testate Amoeba Arcella intermedia.</title>
        <authorList>
            <person name="Ribeiro G.M."/>
            <person name="Porfirio-Sousa A.L."/>
            <person name="Maurer-Alcala X.X."/>
            <person name="Katz L.A."/>
            <person name="Lahr D.J.G."/>
        </authorList>
    </citation>
    <scope>NUCLEOTIDE SEQUENCE</scope>
</reference>
<dbReference type="PANTHER" id="PTHR43070">
    <property type="match status" value="1"/>
</dbReference>
<dbReference type="InterPro" id="IPR042199">
    <property type="entry name" value="AsparK_Bifunc_asparK/hSer_DH"/>
</dbReference>
<organism evidence="4">
    <name type="scientific">Arcella intermedia</name>
    <dbReference type="NCBI Taxonomy" id="1963864"/>
    <lineage>
        <taxon>Eukaryota</taxon>
        <taxon>Amoebozoa</taxon>
        <taxon>Tubulinea</taxon>
        <taxon>Elardia</taxon>
        <taxon>Arcellinida</taxon>
        <taxon>Sphaerothecina</taxon>
        <taxon>Arcellidae</taxon>
        <taxon>Arcella</taxon>
    </lineage>
</organism>
<feature type="region of interest" description="Disordered" evidence="2">
    <location>
        <begin position="281"/>
        <end position="306"/>
    </location>
</feature>